<dbReference type="RefSeq" id="WP_382346614.1">
    <property type="nucleotide sequence ID" value="NZ_JBHSMC010000001.1"/>
</dbReference>
<keyword evidence="1 6" id="KW-0540">Nuclease</keyword>
<comment type="caution">
    <text evidence="10">The sequence shown here is derived from an EMBL/GenBank/DDBJ whole genome shotgun (WGS) entry which is preliminary data.</text>
</comment>
<sequence length="933" mass="106720">MAKKFVVVDLETTGNTHGRGDRIIQISAVVIENYKIIHQYTSFINPGVEIPPFIEELTGINDEMVADAPDFSEIAPKIYKLLLDSVFVAHNVPFDLGFLKNELSEVGLPLANIETVDTVELAKIMLPEAQSYKLSDLSELVGVQHENPHQADSDALVTAELLLLLINKARKLPLVTLEKLSALAYYLKSDIDSLFTKIVMDKRRTIDDLQVELEVFRGIAIRKKQVPETPILSQKVSFPKTKKEKQFLFDNSKNRLLLRDGQISMMDTVNEAFTTNKHAIIEAGTGIGKSLAYLIPALYFAVENKQPVIISTYTIQMQDQLLYKELERIKNIVPFSFRATVFKGRRNYINMLKFEHSLSEVDHHYDTVLTKMQILVWLVQTETGDLDELNFSSGGQIYRLRVEHDGWFYSQEKDPWKSRDFYLHARNQATNADIVITNHAMLLADAEKDGDILPHYQYMIIDEAHNFEKAARKCFGKKLEYNSVKFWLGRLGSLEKKQLLYKFEELIVQRKLKPKIPSEKIENALSQLEVELDDFFLILGKLLYNSVHNGKLTTKHQLRITKKILESRSWQALQMCAERVYDFHRCILRGLDNRLQLLKEQYKELSESERAFLEEVNSFMKKWQLFGDTLKTLIIRPEEKEVVWVEGDIRALPNSISMFGQPLNLATVLSDGFFTKKNSVVMTSATLTVNSSFHFFVNEIGLNNDSAIKKIIQSPFDYKNIAKLMIPTDLPEVRGTVDDQYIEEISNHLIAIADATEGRMLVLFTSYDMLRKTYNLVKESEALEDFVLLGQGITAGSRTRLTRSFQQFNKAILFGTSSFWEGIDIPGKDLSCLVIVRLPFSPPDDPVISAKYEEIKEAGKNPFSTHSLPEAVIRFKQGFGRLIRGDTDRGIAIVFDRRIDTTTYGKAFLRSIPPVQVERGEIRDIIKAINEWL</sequence>
<name>A0ABW0LEB1_9BACI</name>
<dbReference type="SMART" id="SM00487">
    <property type="entry name" value="DEXDc"/>
    <property type="match status" value="1"/>
</dbReference>
<dbReference type="InterPro" id="IPR014001">
    <property type="entry name" value="Helicase_ATP-bd"/>
</dbReference>
<reference evidence="11" key="1">
    <citation type="journal article" date="2019" name="Int. J. Syst. Evol. Microbiol.">
        <title>The Global Catalogue of Microorganisms (GCM) 10K type strain sequencing project: providing services to taxonomists for standard genome sequencing and annotation.</title>
        <authorList>
            <consortium name="The Broad Institute Genomics Platform"/>
            <consortium name="The Broad Institute Genome Sequencing Center for Infectious Disease"/>
            <person name="Wu L."/>
            <person name="Ma J."/>
        </authorList>
    </citation>
    <scope>NUCLEOTIDE SEQUENCE [LARGE SCALE GENOMIC DNA]</scope>
    <source>
        <strain evidence="11">CGMCC 1.12237</strain>
    </source>
</reference>
<dbReference type="InterPro" id="IPR006935">
    <property type="entry name" value="Helicase/UvrB_N"/>
</dbReference>
<dbReference type="PROSITE" id="PS51193">
    <property type="entry name" value="HELICASE_ATP_BIND_2"/>
    <property type="match status" value="1"/>
</dbReference>
<dbReference type="InterPro" id="IPR014013">
    <property type="entry name" value="Helic_SF1/SF2_ATP-bd_DinG/Rad3"/>
</dbReference>
<keyword evidence="10" id="KW-0347">Helicase</keyword>
<dbReference type="InterPro" id="IPR013520">
    <property type="entry name" value="Ribonucl_H"/>
</dbReference>
<feature type="binding site" evidence="6">
    <location>
        <begin position="283"/>
        <end position="290"/>
    </location>
    <ligand>
        <name>ATP</name>
        <dbReference type="ChEBI" id="CHEBI:30616"/>
    </ligand>
</feature>
<dbReference type="EC" id="3.1.-.-" evidence="6 7"/>
<dbReference type="SMART" id="SM00491">
    <property type="entry name" value="HELICc2"/>
    <property type="match status" value="1"/>
</dbReference>
<dbReference type="SMART" id="SM00479">
    <property type="entry name" value="EXOIII"/>
    <property type="match status" value="1"/>
</dbReference>
<dbReference type="HAMAP" id="MF_02206">
    <property type="entry name" value="DinG_exonucl"/>
    <property type="match status" value="1"/>
</dbReference>
<evidence type="ECO:0000256" key="2">
    <source>
        <dbReference type="ARBA" id="ARBA00022741"/>
    </source>
</evidence>
<dbReference type="Pfam" id="PF13307">
    <property type="entry name" value="Helicase_C_2"/>
    <property type="match status" value="1"/>
</dbReference>
<keyword evidence="8" id="KW-0175">Coiled coil</keyword>
<dbReference type="InterPro" id="IPR006555">
    <property type="entry name" value="ATP-dep_Helicase_C"/>
</dbReference>
<evidence type="ECO:0000256" key="5">
    <source>
        <dbReference type="ARBA" id="ARBA00022840"/>
    </source>
</evidence>
<dbReference type="EMBL" id="JBHSMC010000001">
    <property type="protein sequence ID" value="MFC5463307.1"/>
    <property type="molecule type" value="Genomic_DNA"/>
</dbReference>
<dbReference type="GO" id="GO:0016787">
    <property type="term" value="F:hydrolase activity"/>
    <property type="evidence" value="ECO:0007669"/>
    <property type="project" value="UniProtKB-KW"/>
</dbReference>
<dbReference type="InterPro" id="IPR006054">
    <property type="entry name" value="DnaQ"/>
</dbReference>
<keyword evidence="11" id="KW-1185">Reference proteome</keyword>
<dbReference type="InterPro" id="IPR036397">
    <property type="entry name" value="RNaseH_sf"/>
</dbReference>
<dbReference type="Gene3D" id="3.30.420.10">
    <property type="entry name" value="Ribonuclease H-like superfamily/Ribonuclease H"/>
    <property type="match status" value="1"/>
</dbReference>
<keyword evidence="2 6" id="KW-0547">Nucleotide-binding</keyword>
<evidence type="ECO:0000256" key="8">
    <source>
        <dbReference type="SAM" id="Coils"/>
    </source>
</evidence>
<dbReference type="SUPFAM" id="SSF52540">
    <property type="entry name" value="P-loop containing nucleoside triphosphate hydrolases"/>
    <property type="match status" value="1"/>
</dbReference>
<dbReference type="InterPro" id="IPR012337">
    <property type="entry name" value="RNaseH-like_sf"/>
</dbReference>
<evidence type="ECO:0000313" key="11">
    <source>
        <dbReference type="Proteomes" id="UP001596147"/>
    </source>
</evidence>
<dbReference type="PANTHER" id="PTHR11472">
    <property type="entry name" value="DNA REPAIR DEAD HELICASE RAD3/XP-D SUBFAMILY MEMBER"/>
    <property type="match status" value="1"/>
</dbReference>
<dbReference type="CDD" id="cd06127">
    <property type="entry name" value="DEDDh"/>
    <property type="match status" value="1"/>
</dbReference>
<accession>A0ABW0LEB1</accession>
<keyword evidence="3 6" id="KW-0378">Hydrolase</keyword>
<feature type="short sequence motif" description="DEAH box" evidence="6">
    <location>
        <begin position="462"/>
        <end position="465"/>
    </location>
</feature>
<comment type="similarity">
    <text evidence="6 7">Belongs to the helicase family. DinG subfamily. Type 2 sub-subfamily.</text>
</comment>
<keyword evidence="5 6" id="KW-0067">ATP-binding</keyword>
<evidence type="ECO:0000256" key="7">
    <source>
        <dbReference type="RuleBase" id="RU364106"/>
    </source>
</evidence>
<evidence type="ECO:0000256" key="1">
    <source>
        <dbReference type="ARBA" id="ARBA00022722"/>
    </source>
</evidence>
<evidence type="ECO:0000259" key="9">
    <source>
        <dbReference type="PROSITE" id="PS51193"/>
    </source>
</evidence>
<organism evidence="10 11">
    <name type="scientific">Lederbergia graminis</name>
    <dbReference type="NCBI Taxonomy" id="735518"/>
    <lineage>
        <taxon>Bacteria</taxon>
        <taxon>Bacillati</taxon>
        <taxon>Bacillota</taxon>
        <taxon>Bacilli</taxon>
        <taxon>Bacillales</taxon>
        <taxon>Bacillaceae</taxon>
        <taxon>Lederbergia</taxon>
    </lineage>
</organism>
<comment type="function">
    <text evidence="6 7">3'-5' exonuclease.</text>
</comment>
<dbReference type="NCBIfam" id="NF005981">
    <property type="entry name" value="PRK08074.1"/>
    <property type="match status" value="1"/>
</dbReference>
<feature type="coiled-coil region" evidence="8">
    <location>
        <begin position="588"/>
        <end position="615"/>
    </location>
</feature>
<dbReference type="SUPFAM" id="SSF53098">
    <property type="entry name" value="Ribonuclease H-like"/>
    <property type="match status" value="1"/>
</dbReference>
<feature type="domain" description="Helicase ATP-binding" evidence="9">
    <location>
        <begin position="248"/>
        <end position="511"/>
    </location>
</feature>
<dbReference type="PANTHER" id="PTHR11472:SF34">
    <property type="entry name" value="REGULATOR OF TELOMERE ELONGATION HELICASE 1"/>
    <property type="match status" value="1"/>
</dbReference>
<dbReference type="GO" id="GO:0003678">
    <property type="term" value="F:DNA helicase activity"/>
    <property type="evidence" value="ECO:0007669"/>
    <property type="project" value="UniProtKB-EC"/>
</dbReference>
<gene>
    <name evidence="6 7 10" type="primary">dinG</name>
    <name evidence="10" type="ORF">ACFPM4_00920</name>
</gene>
<dbReference type="InterPro" id="IPR006310">
    <property type="entry name" value="DinG"/>
</dbReference>
<protein>
    <recommendedName>
        <fullName evidence="6 7">3'-5' exonuclease DinG</fullName>
        <ecNumber evidence="6 7">3.1.-.-</ecNumber>
    </recommendedName>
</protein>
<dbReference type="NCBIfam" id="TIGR01407">
    <property type="entry name" value="dinG_rel"/>
    <property type="match status" value="1"/>
</dbReference>
<proteinExistence type="inferred from homology"/>
<dbReference type="NCBIfam" id="TIGR00573">
    <property type="entry name" value="dnaq"/>
    <property type="match status" value="1"/>
</dbReference>
<dbReference type="Gene3D" id="3.40.50.300">
    <property type="entry name" value="P-loop containing nucleotide triphosphate hydrolases"/>
    <property type="match status" value="2"/>
</dbReference>
<dbReference type="Proteomes" id="UP001596147">
    <property type="component" value="Unassembled WGS sequence"/>
</dbReference>
<dbReference type="InterPro" id="IPR027417">
    <property type="entry name" value="P-loop_NTPase"/>
</dbReference>
<keyword evidence="4 6" id="KW-0269">Exonuclease</keyword>
<dbReference type="Pfam" id="PF00929">
    <property type="entry name" value="RNase_T"/>
    <property type="match status" value="1"/>
</dbReference>
<dbReference type="Pfam" id="PF04851">
    <property type="entry name" value="ResIII"/>
    <property type="match status" value="1"/>
</dbReference>
<evidence type="ECO:0000256" key="6">
    <source>
        <dbReference type="HAMAP-Rule" id="MF_02206"/>
    </source>
</evidence>
<evidence type="ECO:0000313" key="10">
    <source>
        <dbReference type="EMBL" id="MFC5463307.1"/>
    </source>
</evidence>
<evidence type="ECO:0000256" key="4">
    <source>
        <dbReference type="ARBA" id="ARBA00022839"/>
    </source>
</evidence>
<evidence type="ECO:0000256" key="3">
    <source>
        <dbReference type="ARBA" id="ARBA00022801"/>
    </source>
</evidence>
<dbReference type="InterPro" id="IPR045028">
    <property type="entry name" value="DinG/Rad3-like"/>
</dbReference>